<accession>A0A8J5M0A8</accession>
<dbReference type="EMBL" id="JACMSC010000001">
    <property type="protein sequence ID" value="KAG6539086.1"/>
    <property type="molecule type" value="Genomic_DNA"/>
</dbReference>
<evidence type="ECO:0000256" key="4">
    <source>
        <dbReference type="ARBA" id="ARBA00022679"/>
    </source>
</evidence>
<dbReference type="InterPro" id="IPR011009">
    <property type="entry name" value="Kinase-like_dom_sf"/>
</dbReference>
<gene>
    <name evidence="13" type="ORF">ZIOFF_004239</name>
</gene>
<dbReference type="Proteomes" id="UP000734854">
    <property type="component" value="Unassembled WGS sequence"/>
</dbReference>
<dbReference type="GO" id="GO:0061630">
    <property type="term" value="F:ubiquitin protein ligase activity"/>
    <property type="evidence" value="ECO:0007669"/>
    <property type="project" value="UniProtKB-EC"/>
</dbReference>
<dbReference type="PROSITE" id="PS50089">
    <property type="entry name" value="ZF_RING_2"/>
    <property type="match status" value="1"/>
</dbReference>
<dbReference type="PANTHER" id="PTHR46913">
    <property type="entry name" value="RING-H2 FINGER PROTEIN ATL16"/>
    <property type="match status" value="1"/>
</dbReference>
<protein>
    <recommendedName>
        <fullName evidence="3">RING-type E3 ubiquitin transferase</fullName>
        <ecNumber evidence="3">2.3.2.27</ecNumber>
    </recommendedName>
</protein>
<evidence type="ECO:0000256" key="8">
    <source>
        <dbReference type="ARBA" id="ARBA00022833"/>
    </source>
</evidence>
<keyword evidence="7" id="KW-0833">Ubl conjugation pathway</keyword>
<evidence type="ECO:0000256" key="5">
    <source>
        <dbReference type="ARBA" id="ARBA00022723"/>
    </source>
</evidence>
<reference evidence="13 14" key="1">
    <citation type="submission" date="2020-08" db="EMBL/GenBank/DDBJ databases">
        <title>Plant Genome Project.</title>
        <authorList>
            <person name="Zhang R.-G."/>
        </authorList>
    </citation>
    <scope>NUCLEOTIDE SEQUENCE [LARGE SCALE GENOMIC DNA]</scope>
    <source>
        <tissue evidence="13">Rhizome</tissue>
    </source>
</reference>
<evidence type="ECO:0000256" key="7">
    <source>
        <dbReference type="ARBA" id="ARBA00022786"/>
    </source>
</evidence>
<dbReference type="InterPro" id="IPR013083">
    <property type="entry name" value="Znf_RING/FYVE/PHD"/>
</dbReference>
<evidence type="ECO:0000256" key="1">
    <source>
        <dbReference type="ARBA" id="ARBA00000900"/>
    </source>
</evidence>
<dbReference type="InterPro" id="IPR001841">
    <property type="entry name" value="Znf_RING"/>
</dbReference>
<dbReference type="SUPFAM" id="SSF56112">
    <property type="entry name" value="Protein kinase-like (PK-like)"/>
    <property type="match status" value="1"/>
</dbReference>
<feature type="transmembrane region" description="Helical" evidence="11">
    <location>
        <begin position="37"/>
        <end position="62"/>
    </location>
</feature>
<proteinExistence type="predicted"/>
<dbReference type="Gene3D" id="1.10.510.10">
    <property type="entry name" value="Transferase(Phosphotransferase) domain 1"/>
    <property type="match status" value="1"/>
</dbReference>
<evidence type="ECO:0000256" key="6">
    <source>
        <dbReference type="ARBA" id="ARBA00022771"/>
    </source>
</evidence>
<keyword evidence="8" id="KW-0862">Zinc</keyword>
<dbReference type="Pfam" id="PF13639">
    <property type="entry name" value="zf-RING_2"/>
    <property type="match status" value="1"/>
</dbReference>
<keyword evidence="14" id="KW-1185">Reference proteome</keyword>
<evidence type="ECO:0000313" key="13">
    <source>
        <dbReference type="EMBL" id="KAG6539086.1"/>
    </source>
</evidence>
<dbReference type="AlphaFoldDB" id="A0A8J5M0A8"/>
<evidence type="ECO:0000313" key="14">
    <source>
        <dbReference type="Proteomes" id="UP000734854"/>
    </source>
</evidence>
<dbReference type="UniPathway" id="UPA00143"/>
<feature type="region of interest" description="Disordered" evidence="10">
    <location>
        <begin position="186"/>
        <end position="233"/>
    </location>
</feature>
<dbReference type="SUPFAM" id="SSF57850">
    <property type="entry name" value="RING/U-box"/>
    <property type="match status" value="1"/>
</dbReference>
<feature type="compositionally biased region" description="Polar residues" evidence="10">
    <location>
        <begin position="220"/>
        <end position="231"/>
    </location>
</feature>
<feature type="compositionally biased region" description="Low complexity" evidence="10">
    <location>
        <begin position="200"/>
        <end position="214"/>
    </location>
</feature>
<evidence type="ECO:0000256" key="2">
    <source>
        <dbReference type="ARBA" id="ARBA00004906"/>
    </source>
</evidence>
<keyword evidence="11" id="KW-1133">Transmembrane helix</keyword>
<evidence type="ECO:0000256" key="3">
    <source>
        <dbReference type="ARBA" id="ARBA00012483"/>
    </source>
</evidence>
<dbReference type="EC" id="2.3.2.27" evidence="3"/>
<keyword evidence="4" id="KW-0808">Transferase</keyword>
<evidence type="ECO:0000256" key="9">
    <source>
        <dbReference type="PROSITE-ProRule" id="PRU00175"/>
    </source>
</evidence>
<name>A0A8J5M0A8_ZINOF</name>
<dbReference type="SMART" id="SM00184">
    <property type="entry name" value="RING"/>
    <property type="match status" value="1"/>
</dbReference>
<comment type="catalytic activity">
    <reaction evidence="1">
        <text>S-ubiquitinyl-[E2 ubiquitin-conjugating enzyme]-L-cysteine + [acceptor protein]-L-lysine = [E2 ubiquitin-conjugating enzyme]-L-cysteine + N(6)-ubiquitinyl-[acceptor protein]-L-lysine.</text>
        <dbReference type="EC" id="2.3.2.27"/>
    </reaction>
</comment>
<dbReference type="GO" id="GO:0016567">
    <property type="term" value="P:protein ubiquitination"/>
    <property type="evidence" value="ECO:0007669"/>
    <property type="project" value="UniProtKB-UniPathway"/>
</dbReference>
<dbReference type="CDD" id="cd16461">
    <property type="entry name" value="RING-H2_EL5-like"/>
    <property type="match status" value="1"/>
</dbReference>
<organism evidence="13 14">
    <name type="scientific">Zingiber officinale</name>
    <name type="common">Ginger</name>
    <name type="synonym">Amomum zingiber</name>
    <dbReference type="NCBI Taxonomy" id="94328"/>
    <lineage>
        <taxon>Eukaryota</taxon>
        <taxon>Viridiplantae</taxon>
        <taxon>Streptophyta</taxon>
        <taxon>Embryophyta</taxon>
        <taxon>Tracheophyta</taxon>
        <taxon>Spermatophyta</taxon>
        <taxon>Magnoliopsida</taxon>
        <taxon>Liliopsida</taxon>
        <taxon>Zingiberales</taxon>
        <taxon>Zingiberaceae</taxon>
        <taxon>Zingiber</taxon>
    </lineage>
</organism>
<dbReference type="GO" id="GO:0008270">
    <property type="term" value="F:zinc ion binding"/>
    <property type="evidence" value="ECO:0007669"/>
    <property type="project" value="UniProtKB-KW"/>
</dbReference>
<evidence type="ECO:0000256" key="11">
    <source>
        <dbReference type="SAM" id="Phobius"/>
    </source>
</evidence>
<dbReference type="PANTHER" id="PTHR46913:SF19">
    <property type="entry name" value="RING-TYPE E3 UBIQUITIN TRANSFERASE"/>
    <property type="match status" value="1"/>
</dbReference>
<evidence type="ECO:0000256" key="10">
    <source>
        <dbReference type="SAM" id="MobiDB-lite"/>
    </source>
</evidence>
<keyword evidence="11" id="KW-0472">Membrane</keyword>
<keyword evidence="6 9" id="KW-0863">Zinc-finger</keyword>
<dbReference type="InterPro" id="IPR044600">
    <property type="entry name" value="ATL1/ATL16-like"/>
</dbReference>
<keyword evidence="5" id="KW-0479">Metal-binding</keyword>
<comment type="caution">
    <text evidence="13">The sequence shown here is derived from an EMBL/GenBank/DDBJ whole genome shotgun (WGS) entry which is preliminary data.</text>
</comment>
<keyword evidence="11" id="KW-0812">Transmembrane</keyword>
<sequence length="450" mass="48914">MALYLRILSDETKADNEPEVPPPPPSLSSFDYQHNRLFSNVLLIGAALFSSALLLSIIYYAVLRRRRCPSLAAADLSVGGNQDDGSSSGEGDPLHHVWYIRTEGLEESTISSISVAEYRAGDGHLESASTCSVCLGEFCDGDRVRLLPKCAHAFHVPCIDTWLRAHVNCPLCRALIVGPQGEPALSGLDPSTTTSRNSMGSVSVSSGVAGRHVGNPLLDEQQNGGSQNSIDVVTPVNPFGEFDSVPQSSSSQEKIDMGANSLQPVTRSVSMDTPLMNSLAVRIEPGQAIFDKDGKDANFIGGSAGKGTSFKELANQKDPSDIERSVSTNGRGFFFSRHGRVARIHRVRLRRYSFGVALLEVLSRREAIDMEHSPPSLVDWAAPLVAEGRFQELWDPLAAPEGKREEEAAKAVAEVAAKCVAEDAWRRPSMGRRWQRSRRRTRGWCRCGGV</sequence>
<comment type="pathway">
    <text evidence="2">Protein modification; protein ubiquitination.</text>
</comment>
<feature type="domain" description="RING-type" evidence="12">
    <location>
        <begin position="131"/>
        <end position="173"/>
    </location>
</feature>
<dbReference type="Gene3D" id="3.30.40.10">
    <property type="entry name" value="Zinc/RING finger domain, C3HC4 (zinc finger)"/>
    <property type="match status" value="1"/>
</dbReference>
<evidence type="ECO:0000259" key="12">
    <source>
        <dbReference type="PROSITE" id="PS50089"/>
    </source>
</evidence>
<feature type="compositionally biased region" description="Polar residues" evidence="10">
    <location>
        <begin position="189"/>
        <end position="199"/>
    </location>
</feature>